<organism evidence="1 2">
    <name type="scientific">Smallanthus sonchifolius</name>
    <dbReference type="NCBI Taxonomy" id="185202"/>
    <lineage>
        <taxon>Eukaryota</taxon>
        <taxon>Viridiplantae</taxon>
        <taxon>Streptophyta</taxon>
        <taxon>Embryophyta</taxon>
        <taxon>Tracheophyta</taxon>
        <taxon>Spermatophyta</taxon>
        <taxon>Magnoliopsida</taxon>
        <taxon>eudicotyledons</taxon>
        <taxon>Gunneridae</taxon>
        <taxon>Pentapetalae</taxon>
        <taxon>asterids</taxon>
        <taxon>campanulids</taxon>
        <taxon>Asterales</taxon>
        <taxon>Asteraceae</taxon>
        <taxon>Asteroideae</taxon>
        <taxon>Heliantheae alliance</taxon>
        <taxon>Millerieae</taxon>
        <taxon>Smallanthus</taxon>
    </lineage>
</organism>
<accession>A0ACB9ISC7</accession>
<keyword evidence="2" id="KW-1185">Reference proteome</keyword>
<reference evidence="2" key="1">
    <citation type="journal article" date="2022" name="Mol. Ecol. Resour.">
        <title>The genomes of chicory, endive, great burdock and yacon provide insights into Asteraceae palaeo-polyploidization history and plant inulin production.</title>
        <authorList>
            <person name="Fan W."/>
            <person name="Wang S."/>
            <person name="Wang H."/>
            <person name="Wang A."/>
            <person name="Jiang F."/>
            <person name="Liu H."/>
            <person name="Zhao H."/>
            <person name="Xu D."/>
            <person name="Zhang Y."/>
        </authorList>
    </citation>
    <scope>NUCLEOTIDE SEQUENCE [LARGE SCALE GENOMIC DNA]</scope>
    <source>
        <strain evidence="2">cv. Yunnan</strain>
    </source>
</reference>
<protein>
    <submittedName>
        <fullName evidence="1">Uncharacterized protein</fullName>
    </submittedName>
</protein>
<dbReference type="EMBL" id="CM042024">
    <property type="protein sequence ID" value="KAI3810275.1"/>
    <property type="molecule type" value="Genomic_DNA"/>
</dbReference>
<evidence type="ECO:0000313" key="1">
    <source>
        <dbReference type="EMBL" id="KAI3810275.1"/>
    </source>
</evidence>
<evidence type="ECO:0000313" key="2">
    <source>
        <dbReference type="Proteomes" id="UP001056120"/>
    </source>
</evidence>
<dbReference type="Proteomes" id="UP001056120">
    <property type="component" value="Linkage Group LG07"/>
</dbReference>
<name>A0ACB9ISC7_9ASTR</name>
<reference evidence="1 2" key="2">
    <citation type="journal article" date="2022" name="Mol. Ecol. Resour.">
        <title>The genomes of chicory, endive, great burdock and yacon provide insights into Asteraceae paleo-polyploidization history and plant inulin production.</title>
        <authorList>
            <person name="Fan W."/>
            <person name="Wang S."/>
            <person name="Wang H."/>
            <person name="Wang A."/>
            <person name="Jiang F."/>
            <person name="Liu H."/>
            <person name="Zhao H."/>
            <person name="Xu D."/>
            <person name="Zhang Y."/>
        </authorList>
    </citation>
    <scope>NUCLEOTIDE SEQUENCE [LARGE SCALE GENOMIC DNA]</scope>
    <source>
        <strain evidence="2">cv. Yunnan</strain>
        <tissue evidence="1">Leaves</tissue>
    </source>
</reference>
<gene>
    <name evidence="1" type="ORF">L1987_19886</name>
</gene>
<sequence length="245" mass="27777">MAEQMIHSGYYLPTELVIDIFVTLPVKTLIRCTSVCKSWYVCGIAFKLLYYIQSLFTVVLNRKPSLNFVGLCNGLLCLAPGLEYNFGNGVYIWNPSIRTHKKLPPSRFSNEFTNGRRILVLFRANNGSAGPTLMLRKKSPHCFGYVVEVNLRLGGLHIGMQKMLDIYGCGCNILIYVEVEKPTLCGINERQVDFLEDQLCNKHLDMAEDVNPFPSNHKKSATLFLPSQSPLLLLHGRHEYFRSVV</sequence>
<proteinExistence type="predicted"/>
<comment type="caution">
    <text evidence="1">The sequence shown here is derived from an EMBL/GenBank/DDBJ whole genome shotgun (WGS) entry which is preliminary data.</text>
</comment>